<evidence type="ECO:0000313" key="1">
    <source>
        <dbReference type="EMBL" id="NEN22505.1"/>
    </source>
</evidence>
<dbReference type="AlphaFoldDB" id="A0A7K3WP58"/>
<proteinExistence type="predicted"/>
<name>A0A7K3WP58_9FLAO</name>
<dbReference type="EMBL" id="JAAGVY010000003">
    <property type="protein sequence ID" value="NEN22505.1"/>
    <property type="molecule type" value="Genomic_DNA"/>
</dbReference>
<sequence>MNYFLKILFIPASILALTSCDKDPEQVGCTDQYAVNYDPSALEDDGSCTFNDKEQLIWANGIRGGWNGDLLQGAFRLDLCAGEINELSQQKDSATVEKTLYLGTGGGDEHKSYFSLINEQNARDFAEGSLRMGIRVSDTLAGSPEYIRIYIGGKILQTEECNPHRRSDFVEISTHSFNDSTYTNVNIPIRDFDKIMMAHVNVVCGIQFEGERSTGIEVDNIRWVANKLD</sequence>
<dbReference type="RefSeq" id="WP_163283230.1">
    <property type="nucleotide sequence ID" value="NZ_JAAGVY010000003.1"/>
</dbReference>
<keyword evidence="2" id="KW-1185">Reference proteome</keyword>
<evidence type="ECO:0000313" key="2">
    <source>
        <dbReference type="Proteomes" id="UP000486602"/>
    </source>
</evidence>
<accession>A0A7K3WP58</accession>
<gene>
    <name evidence="1" type="ORF">G3O08_03180</name>
</gene>
<reference evidence="1 2" key="1">
    <citation type="submission" date="2020-02" db="EMBL/GenBank/DDBJ databases">
        <title>Out from the shadows clarifying the taxonomy of the family Cryomorphaceae and related taxa by utilizing the GTDB taxonomic framework.</title>
        <authorList>
            <person name="Bowman J.P."/>
        </authorList>
    </citation>
    <scope>NUCLEOTIDE SEQUENCE [LARGE SCALE GENOMIC DNA]</scope>
    <source>
        <strain evidence="1 2">QSSC 1-22</strain>
    </source>
</reference>
<organism evidence="1 2">
    <name type="scientific">Cryomorpha ignava</name>
    <dbReference type="NCBI Taxonomy" id="101383"/>
    <lineage>
        <taxon>Bacteria</taxon>
        <taxon>Pseudomonadati</taxon>
        <taxon>Bacteroidota</taxon>
        <taxon>Flavobacteriia</taxon>
        <taxon>Flavobacteriales</taxon>
        <taxon>Cryomorphaceae</taxon>
        <taxon>Cryomorpha</taxon>
    </lineage>
</organism>
<dbReference type="PROSITE" id="PS51257">
    <property type="entry name" value="PROKAR_LIPOPROTEIN"/>
    <property type="match status" value="1"/>
</dbReference>
<protein>
    <submittedName>
        <fullName evidence="1">Uncharacterized protein</fullName>
    </submittedName>
</protein>
<comment type="caution">
    <text evidence="1">The sequence shown here is derived from an EMBL/GenBank/DDBJ whole genome shotgun (WGS) entry which is preliminary data.</text>
</comment>
<dbReference type="Proteomes" id="UP000486602">
    <property type="component" value="Unassembled WGS sequence"/>
</dbReference>